<feature type="region of interest" description="Disordered" evidence="1">
    <location>
        <begin position="1"/>
        <end position="94"/>
    </location>
</feature>
<name>A0A6M3KDK1_9ZZZZ</name>
<sequence length="350" mass="36634">MAPELFQPDPSEIVNEFATVPPAADAGEEAQETTTEAPAGQPAAPAKEGARVPPPSGAAPQTITVPPGEEPPVQTEDTSPAAADADTGATAADKGTEALPFDVLIEAGKAGLSTEDVAALRTPDAIRAAIRIKGGGAPAATTTTAEPTAPSTASEPATLPELKPWELEVPKELEDPEMFDPKVSAYLKKLTEEVKTRDAIYRAHLGATGSRQTTPEVVDHSGEMMFDMTLNAALAKEQYAPYVEKLGVGWQFELSPEQYENRKELNSVAQGLLARQLSDGRRPKAEAVIMQAAGIVFPEIANKLGQKALLSKVAARPKVGRPGGGIADNRSPDQRALDILAEAKRAAGIG</sequence>
<dbReference type="EMBL" id="MT142402">
    <property type="protein sequence ID" value="QJA80007.1"/>
    <property type="molecule type" value="Genomic_DNA"/>
</dbReference>
<gene>
    <name evidence="2" type="ORF">MM415A00796_0011</name>
</gene>
<organism evidence="2">
    <name type="scientific">viral metagenome</name>
    <dbReference type="NCBI Taxonomy" id="1070528"/>
    <lineage>
        <taxon>unclassified sequences</taxon>
        <taxon>metagenomes</taxon>
        <taxon>organismal metagenomes</taxon>
    </lineage>
</organism>
<protein>
    <submittedName>
        <fullName evidence="2">Uncharacterized protein</fullName>
    </submittedName>
</protein>
<proteinExistence type="predicted"/>
<reference evidence="2" key="1">
    <citation type="submission" date="2020-03" db="EMBL/GenBank/DDBJ databases">
        <title>The deep terrestrial virosphere.</title>
        <authorList>
            <person name="Holmfeldt K."/>
            <person name="Nilsson E."/>
            <person name="Simone D."/>
            <person name="Lopez-Fernandez M."/>
            <person name="Wu X."/>
            <person name="de Brujin I."/>
            <person name="Lundin D."/>
            <person name="Andersson A."/>
            <person name="Bertilsson S."/>
            <person name="Dopson M."/>
        </authorList>
    </citation>
    <scope>NUCLEOTIDE SEQUENCE</scope>
    <source>
        <strain evidence="2">MM415A00796</strain>
    </source>
</reference>
<feature type="compositionally biased region" description="Low complexity" evidence="1">
    <location>
        <begin position="75"/>
        <end position="93"/>
    </location>
</feature>
<feature type="region of interest" description="Disordered" evidence="1">
    <location>
        <begin position="136"/>
        <end position="159"/>
    </location>
</feature>
<accession>A0A6M3KDK1</accession>
<evidence type="ECO:0000313" key="2">
    <source>
        <dbReference type="EMBL" id="QJA80007.1"/>
    </source>
</evidence>
<feature type="compositionally biased region" description="Low complexity" evidence="1">
    <location>
        <begin position="138"/>
        <end position="158"/>
    </location>
</feature>
<dbReference type="AlphaFoldDB" id="A0A6M3KDK1"/>
<evidence type="ECO:0000256" key="1">
    <source>
        <dbReference type="SAM" id="MobiDB-lite"/>
    </source>
</evidence>